<dbReference type="NCBIfam" id="NF003592">
    <property type="entry name" value="PRK05254.1-5"/>
    <property type="match status" value="1"/>
</dbReference>
<protein>
    <recommendedName>
        <fullName evidence="7 9">Uracil-DNA glycosylase</fullName>
        <shortName evidence="7">UDG</shortName>
        <ecNumber evidence="7 9">3.2.2.27</ecNumber>
    </recommendedName>
</protein>
<dbReference type="NCBIfam" id="NF003588">
    <property type="entry name" value="PRK05254.1-1"/>
    <property type="match status" value="1"/>
</dbReference>
<evidence type="ECO:0000256" key="6">
    <source>
        <dbReference type="ARBA" id="ARBA00023242"/>
    </source>
</evidence>
<dbReference type="NCBIfam" id="TIGR00628">
    <property type="entry name" value="ung"/>
    <property type="match status" value="1"/>
</dbReference>
<keyword evidence="2 7" id="KW-0227">DNA damage</keyword>
<dbReference type="NCBIfam" id="NF003591">
    <property type="entry name" value="PRK05254.1-4"/>
    <property type="match status" value="1"/>
</dbReference>
<evidence type="ECO:0000256" key="3">
    <source>
        <dbReference type="ARBA" id="ARBA00022801"/>
    </source>
</evidence>
<dbReference type="SUPFAM" id="SSF52141">
    <property type="entry name" value="Uracil-DNA glycosylase-like"/>
    <property type="match status" value="1"/>
</dbReference>
<dbReference type="InterPro" id="IPR005122">
    <property type="entry name" value="Uracil-DNA_glycosylase-like"/>
</dbReference>
<proteinExistence type="inferred from homology"/>
<dbReference type="SMART" id="SM00986">
    <property type="entry name" value="UDG"/>
    <property type="match status" value="1"/>
</dbReference>
<dbReference type="Proteomes" id="UP000268093">
    <property type="component" value="Unassembled WGS sequence"/>
</dbReference>
<keyword evidence="4 7" id="KW-0496">Mitochondrion</keyword>
<evidence type="ECO:0000256" key="7">
    <source>
        <dbReference type="HAMAP-Rule" id="MF_03166"/>
    </source>
</evidence>
<dbReference type="GO" id="GO:0004844">
    <property type="term" value="F:uracil DNA N-glycosylase activity"/>
    <property type="evidence" value="ECO:0007669"/>
    <property type="project" value="UniProtKB-UniRule"/>
</dbReference>
<comment type="caution">
    <text evidence="12">The sequence shown here is derived from an EMBL/GenBank/DDBJ whole genome shotgun (WGS) entry which is preliminary data.</text>
</comment>
<keyword evidence="3 7" id="KW-0378">Hydrolase</keyword>
<evidence type="ECO:0000256" key="8">
    <source>
        <dbReference type="PROSITE-ProRule" id="PRU10072"/>
    </source>
</evidence>
<feature type="region of interest" description="Disordered" evidence="10">
    <location>
        <begin position="1"/>
        <end position="88"/>
    </location>
</feature>
<feature type="domain" description="Uracil-DNA glycosylase-like" evidence="11">
    <location>
        <begin position="185"/>
        <end position="346"/>
    </location>
</feature>
<organism evidence="12 13">
    <name type="scientific">Jimgerdemannia flammicorona</name>
    <dbReference type="NCBI Taxonomy" id="994334"/>
    <lineage>
        <taxon>Eukaryota</taxon>
        <taxon>Fungi</taxon>
        <taxon>Fungi incertae sedis</taxon>
        <taxon>Mucoromycota</taxon>
        <taxon>Mucoromycotina</taxon>
        <taxon>Endogonomycetes</taxon>
        <taxon>Endogonales</taxon>
        <taxon>Endogonaceae</taxon>
        <taxon>Jimgerdemannia</taxon>
    </lineage>
</organism>
<evidence type="ECO:0000256" key="9">
    <source>
        <dbReference type="RuleBase" id="RU003780"/>
    </source>
</evidence>
<dbReference type="InterPro" id="IPR018085">
    <property type="entry name" value="Ura-DNA_Glyclase_AS"/>
</dbReference>
<name>A0A433A236_9FUNG</name>
<accession>A0A433A236</accession>
<comment type="function">
    <text evidence="7 9">Excises uracil residues from the DNA which can arise as a result of misincorporation of dUMP residues by DNA polymerase or due to deamination of cytosine.</text>
</comment>
<evidence type="ECO:0000313" key="12">
    <source>
        <dbReference type="EMBL" id="RUO96743.1"/>
    </source>
</evidence>
<feature type="compositionally biased region" description="Basic and acidic residues" evidence="10">
    <location>
        <begin position="48"/>
        <end position="57"/>
    </location>
</feature>
<evidence type="ECO:0000256" key="1">
    <source>
        <dbReference type="ARBA" id="ARBA00008184"/>
    </source>
</evidence>
<dbReference type="GO" id="GO:0005739">
    <property type="term" value="C:mitochondrion"/>
    <property type="evidence" value="ECO:0007669"/>
    <property type="project" value="UniProtKB-SubCell"/>
</dbReference>
<reference evidence="12 13" key="1">
    <citation type="journal article" date="2018" name="New Phytol.">
        <title>Phylogenomics of Endogonaceae and evolution of mycorrhizas within Mucoromycota.</title>
        <authorList>
            <person name="Chang Y."/>
            <person name="Desiro A."/>
            <person name="Na H."/>
            <person name="Sandor L."/>
            <person name="Lipzen A."/>
            <person name="Clum A."/>
            <person name="Barry K."/>
            <person name="Grigoriev I.V."/>
            <person name="Martin F.M."/>
            <person name="Stajich J.E."/>
            <person name="Smith M.E."/>
            <person name="Bonito G."/>
            <person name="Spatafora J.W."/>
        </authorList>
    </citation>
    <scope>NUCLEOTIDE SEQUENCE [LARGE SCALE GENOMIC DNA]</scope>
    <source>
        <strain evidence="12 13">GMNB39</strain>
    </source>
</reference>
<evidence type="ECO:0000256" key="2">
    <source>
        <dbReference type="ARBA" id="ARBA00022763"/>
    </source>
</evidence>
<comment type="similarity">
    <text evidence="1 7 9">Belongs to the uracil-DNA glycosylase (UDG) superfamily. UNG family.</text>
</comment>
<dbReference type="EC" id="3.2.2.27" evidence="7 9"/>
<evidence type="ECO:0000256" key="5">
    <source>
        <dbReference type="ARBA" id="ARBA00023204"/>
    </source>
</evidence>
<dbReference type="Gene3D" id="3.40.470.10">
    <property type="entry name" value="Uracil-DNA glycosylase-like domain"/>
    <property type="match status" value="1"/>
</dbReference>
<dbReference type="Pfam" id="PF03167">
    <property type="entry name" value="UDG"/>
    <property type="match status" value="1"/>
</dbReference>
<dbReference type="InterPro" id="IPR002043">
    <property type="entry name" value="UDG_fam1"/>
</dbReference>
<keyword evidence="13" id="KW-1185">Reference proteome</keyword>
<keyword evidence="6 7" id="KW-0539">Nucleus</keyword>
<dbReference type="InterPro" id="IPR036895">
    <property type="entry name" value="Uracil-DNA_glycosylase-like_sf"/>
</dbReference>
<feature type="compositionally biased region" description="Low complexity" evidence="10">
    <location>
        <begin position="17"/>
        <end position="28"/>
    </location>
</feature>
<dbReference type="EMBL" id="RBNI01019864">
    <property type="protein sequence ID" value="RUO96743.1"/>
    <property type="molecule type" value="Genomic_DNA"/>
</dbReference>
<feature type="active site" description="Proton acceptor" evidence="7 8">
    <location>
        <position position="200"/>
    </location>
</feature>
<evidence type="ECO:0000256" key="10">
    <source>
        <dbReference type="SAM" id="MobiDB-lite"/>
    </source>
</evidence>
<dbReference type="FunFam" id="3.40.470.10:FF:000007">
    <property type="entry name" value="Uracil-DNA glycosylase"/>
    <property type="match status" value="1"/>
</dbReference>
<dbReference type="GO" id="GO:0005634">
    <property type="term" value="C:nucleus"/>
    <property type="evidence" value="ECO:0007669"/>
    <property type="project" value="UniProtKB-SubCell"/>
</dbReference>
<comment type="catalytic activity">
    <reaction evidence="7 9">
        <text>Hydrolyzes single-stranded DNA or mismatched double-stranded DNA and polynucleotides, releasing free uracil.</text>
        <dbReference type="EC" id="3.2.2.27"/>
    </reaction>
</comment>
<dbReference type="PANTHER" id="PTHR11264:SF0">
    <property type="entry name" value="URACIL-DNA GLYCOSYLASE"/>
    <property type="match status" value="1"/>
</dbReference>
<keyword evidence="5 7" id="KW-0234">DNA repair</keyword>
<dbReference type="OrthoDB" id="10031947at2759"/>
<evidence type="ECO:0000256" key="4">
    <source>
        <dbReference type="ARBA" id="ARBA00023128"/>
    </source>
</evidence>
<dbReference type="SMART" id="SM00987">
    <property type="entry name" value="UreE_C"/>
    <property type="match status" value="1"/>
</dbReference>
<gene>
    <name evidence="7" type="primary">UNG1</name>
    <name evidence="12" type="ORF">BC936DRAFT_141519</name>
</gene>
<evidence type="ECO:0000259" key="11">
    <source>
        <dbReference type="SMART" id="SM00986"/>
    </source>
</evidence>
<comment type="subcellular location">
    <subcellularLocation>
        <location evidence="7">Mitochondrion</location>
    </subcellularLocation>
    <subcellularLocation>
        <location evidence="7">Nucleus</location>
    </subcellularLocation>
</comment>
<evidence type="ECO:0000313" key="13">
    <source>
        <dbReference type="Proteomes" id="UP000268093"/>
    </source>
</evidence>
<feature type="compositionally biased region" description="Polar residues" evidence="10">
    <location>
        <begin position="29"/>
        <end position="47"/>
    </location>
</feature>
<sequence length="360" mass="40073">MSTPSDMSTLSSINADTSTLSSPPTTNTDMSIPSDMSTLSSINTDTSTTDKKRKLDLPDNEQPSDDTTTKKVRTLPANAKAKPLGSSPVANKQSFLTAWAKPSTAGLPISQKKEFSVEDLFRGLSEDAKELLKLEKETLEEGWLKVLVPELRKGYFLELKRFLKKEKERGQKVFPPENQIYSWSNFTPFSNVKVIILGQDPYHSDGQAHGLCFSVPTGVRPPPSLVNIYDAIKRDIPDFEKPAHGYLEAWAKEGVLLLNTSLTVRAHTAASHSGKGWEMFTDAIVNCLNEKKSGLVFMLWGNHAQKKGAKIDRKKHLVLKTVHPSPLSAERGFYDCKHWSQANKYLESRGRTPVNWNSLA</sequence>
<dbReference type="PANTHER" id="PTHR11264">
    <property type="entry name" value="URACIL-DNA GLYCOSYLASE"/>
    <property type="match status" value="1"/>
</dbReference>
<dbReference type="AlphaFoldDB" id="A0A433A236"/>
<dbReference type="GO" id="GO:0097510">
    <property type="term" value="P:base-excision repair, AP site formation via deaminated base removal"/>
    <property type="evidence" value="ECO:0007669"/>
    <property type="project" value="TreeGrafter"/>
</dbReference>
<dbReference type="PROSITE" id="PS00130">
    <property type="entry name" value="U_DNA_GLYCOSYLASE"/>
    <property type="match status" value="1"/>
</dbReference>
<feature type="compositionally biased region" description="Polar residues" evidence="10">
    <location>
        <begin position="1"/>
        <end position="16"/>
    </location>
</feature>
<dbReference type="NCBIfam" id="NF003589">
    <property type="entry name" value="PRK05254.1-2"/>
    <property type="match status" value="1"/>
</dbReference>
<dbReference type="CDD" id="cd10027">
    <property type="entry name" value="UDG-F1-like"/>
    <property type="match status" value="1"/>
</dbReference>
<dbReference type="HAMAP" id="MF_00148">
    <property type="entry name" value="UDG"/>
    <property type="match status" value="1"/>
</dbReference>